<feature type="domain" description="Gfo/Idh/MocA-like oxidoreductase N-terminal" evidence="1">
    <location>
        <begin position="2"/>
        <end position="120"/>
    </location>
</feature>
<evidence type="ECO:0000259" key="2">
    <source>
        <dbReference type="Pfam" id="PF22725"/>
    </source>
</evidence>
<feature type="domain" description="GFO/IDH/MocA-like oxidoreductase" evidence="2">
    <location>
        <begin position="129"/>
        <end position="249"/>
    </location>
</feature>
<protein>
    <submittedName>
        <fullName evidence="3">Gfo/Idh/MocA family oxidoreductase</fullName>
    </submittedName>
</protein>
<evidence type="ECO:0000313" key="4">
    <source>
        <dbReference type="Proteomes" id="UP000825799"/>
    </source>
</evidence>
<dbReference type="InterPro" id="IPR000683">
    <property type="entry name" value="Gfo/Idh/MocA-like_OxRdtase_N"/>
</dbReference>
<dbReference type="InterPro" id="IPR055170">
    <property type="entry name" value="GFO_IDH_MocA-like_dom"/>
</dbReference>
<proteinExistence type="predicted"/>
<dbReference type="Gene3D" id="3.30.360.10">
    <property type="entry name" value="Dihydrodipicolinate Reductase, domain 2"/>
    <property type="match status" value="1"/>
</dbReference>
<sequence>MIGVGIIGAGHFGAVHARAMAGLGNARLVAACRNDAVGIGRFTAEHGGRAYTDWRALLDDPSVDAVVIATPHDLHRDIAIACLAAGKHVLLEKPMAITIEDCDAIAEAAAMAAGVLMIGHVPRYFAPMQSAGEVIASGRIGRPIAGTSAFIKLWMEGNRQPWHLSASSGGGMLMTAGIHALDRLLHLMGGPVESVGALMGTAFHSQDADDIAFLNLRFADGRLGQVTSLGYADGAVTAALQIVGEHGTLVLDLNGRLQIGQNGVWQDLPCPLDEDPMVAAVRRQWQAFLGAITEGKPPPIDARYGRHLVAIIAAARQSSRDRKEILVETASQ</sequence>
<dbReference type="SUPFAM" id="SSF55347">
    <property type="entry name" value="Glyceraldehyde-3-phosphate dehydrogenase-like, C-terminal domain"/>
    <property type="match status" value="1"/>
</dbReference>
<dbReference type="Pfam" id="PF01408">
    <property type="entry name" value="GFO_IDH_MocA"/>
    <property type="match status" value="1"/>
</dbReference>
<dbReference type="SUPFAM" id="SSF51735">
    <property type="entry name" value="NAD(P)-binding Rossmann-fold domains"/>
    <property type="match status" value="1"/>
</dbReference>
<dbReference type="PANTHER" id="PTHR43377">
    <property type="entry name" value="BILIVERDIN REDUCTASE A"/>
    <property type="match status" value="1"/>
</dbReference>
<gene>
    <name evidence="3" type="ORF">K1X15_12945</name>
</gene>
<name>A0ABX8WBN1_9HYPH</name>
<dbReference type="Proteomes" id="UP000825799">
    <property type="component" value="Chromosome"/>
</dbReference>
<reference evidence="3 4" key="1">
    <citation type="submission" date="2021-08" db="EMBL/GenBank/DDBJ databases">
        <title>Devosia salina sp. nov., isolated from the South China Sea sediment.</title>
        <authorList>
            <person name="Zhou Z."/>
        </authorList>
    </citation>
    <scope>NUCLEOTIDE SEQUENCE [LARGE SCALE GENOMIC DNA]</scope>
    <source>
        <strain evidence="3 4">SCS-3</strain>
    </source>
</reference>
<keyword evidence="4" id="KW-1185">Reference proteome</keyword>
<accession>A0ABX8WBN1</accession>
<dbReference type="Gene3D" id="3.40.50.720">
    <property type="entry name" value="NAD(P)-binding Rossmann-like Domain"/>
    <property type="match status" value="1"/>
</dbReference>
<dbReference type="RefSeq" id="WP_220304038.1">
    <property type="nucleotide sequence ID" value="NZ_CP080590.1"/>
</dbReference>
<organism evidence="3 4">
    <name type="scientific">Devosia salina</name>
    <dbReference type="NCBI Taxonomy" id="2860336"/>
    <lineage>
        <taxon>Bacteria</taxon>
        <taxon>Pseudomonadati</taxon>
        <taxon>Pseudomonadota</taxon>
        <taxon>Alphaproteobacteria</taxon>
        <taxon>Hyphomicrobiales</taxon>
        <taxon>Devosiaceae</taxon>
        <taxon>Devosia</taxon>
    </lineage>
</organism>
<evidence type="ECO:0000313" key="3">
    <source>
        <dbReference type="EMBL" id="QYO75540.1"/>
    </source>
</evidence>
<dbReference type="InterPro" id="IPR036291">
    <property type="entry name" value="NAD(P)-bd_dom_sf"/>
</dbReference>
<dbReference type="Pfam" id="PF22725">
    <property type="entry name" value="GFO_IDH_MocA_C3"/>
    <property type="match status" value="1"/>
</dbReference>
<dbReference type="EMBL" id="CP080590">
    <property type="protein sequence ID" value="QYO75540.1"/>
    <property type="molecule type" value="Genomic_DNA"/>
</dbReference>
<dbReference type="InterPro" id="IPR051450">
    <property type="entry name" value="Gfo/Idh/MocA_Oxidoreductases"/>
</dbReference>
<evidence type="ECO:0000259" key="1">
    <source>
        <dbReference type="Pfam" id="PF01408"/>
    </source>
</evidence>
<dbReference type="PANTHER" id="PTHR43377:SF8">
    <property type="entry name" value="BLR3664 PROTEIN"/>
    <property type="match status" value="1"/>
</dbReference>